<dbReference type="GO" id="GO:0000981">
    <property type="term" value="F:DNA-binding transcription factor activity, RNA polymerase II-specific"/>
    <property type="evidence" value="ECO:0007669"/>
    <property type="project" value="TreeGrafter"/>
</dbReference>
<protein>
    <submittedName>
        <fullName evidence="7">Uncharacterized protein</fullName>
    </submittedName>
</protein>
<dbReference type="EMBL" id="KN727808">
    <property type="protein sequence ID" value="KIH64911.1"/>
    <property type="molecule type" value="Genomic_DNA"/>
</dbReference>
<dbReference type="AlphaFoldDB" id="A0A0C2H677"/>
<evidence type="ECO:0000256" key="3">
    <source>
        <dbReference type="ARBA" id="ARBA00023125"/>
    </source>
</evidence>
<sequence length="119" mass="13373">HDPTATSDLAGFRKRHPAFPPRLFVPPHEAVSFEDDPSTSATTAHIFPPMNTPQRYKKGEIVTNPGGIRKKFNGKQWRRLCSKDGCNKTVEAGWKMARAAPFHYQNYVTVTNSASFNIE</sequence>
<keyword evidence="8" id="KW-1185">Reference proteome</keyword>
<evidence type="ECO:0000256" key="4">
    <source>
        <dbReference type="ARBA" id="ARBA00023163"/>
    </source>
</evidence>
<dbReference type="InterPro" id="IPR052412">
    <property type="entry name" value="CC-Dev_Transcription_Reg"/>
</dbReference>
<dbReference type="PANTHER" id="PTHR13059">
    <property type="entry name" value="HMG-BOX TRANSCRIPTION FACTOR BBX"/>
    <property type="match status" value="1"/>
</dbReference>
<evidence type="ECO:0000256" key="5">
    <source>
        <dbReference type="ARBA" id="ARBA00023242"/>
    </source>
</evidence>
<keyword evidence="3" id="KW-0238">DNA-binding</keyword>
<organism evidence="7 8">
    <name type="scientific">Ancylostoma duodenale</name>
    <dbReference type="NCBI Taxonomy" id="51022"/>
    <lineage>
        <taxon>Eukaryota</taxon>
        <taxon>Metazoa</taxon>
        <taxon>Ecdysozoa</taxon>
        <taxon>Nematoda</taxon>
        <taxon>Chromadorea</taxon>
        <taxon>Rhabditida</taxon>
        <taxon>Rhabditina</taxon>
        <taxon>Rhabditomorpha</taxon>
        <taxon>Strongyloidea</taxon>
        <taxon>Ancylostomatidae</taxon>
        <taxon>Ancylostomatinae</taxon>
        <taxon>Ancylostoma</taxon>
    </lineage>
</organism>
<feature type="non-terminal residue" evidence="7">
    <location>
        <position position="1"/>
    </location>
</feature>
<evidence type="ECO:0000256" key="1">
    <source>
        <dbReference type="ARBA" id="ARBA00022553"/>
    </source>
</evidence>
<name>A0A0C2H677_9BILA</name>
<dbReference type="GO" id="GO:0000977">
    <property type="term" value="F:RNA polymerase II transcription regulatory region sequence-specific DNA binding"/>
    <property type="evidence" value="ECO:0007669"/>
    <property type="project" value="TreeGrafter"/>
</dbReference>
<feature type="region of interest" description="Disordered" evidence="6">
    <location>
        <begin position="31"/>
        <end position="69"/>
    </location>
</feature>
<dbReference type="PANTHER" id="PTHR13059:SF13">
    <property type="entry name" value="PROTEIN CAPICUA HOMOLOG"/>
    <property type="match status" value="1"/>
</dbReference>
<evidence type="ECO:0000256" key="6">
    <source>
        <dbReference type="SAM" id="MobiDB-lite"/>
    </source>
</evidence>
<dbReference type="Proteomes" id="UP000054047">
    <property type="component" value="Unassembled WGS sequence"/>
</dbReference>
<proteinExistence type="predicted"/>
<accession>A0A0C2H677</accession>
<dbReference type="GO" id="GO:0005634">
    <property type="term" value="C:nucleus"/>
    <property type="evidence" value="ECO:0007669"/>
    <property type="project" value="TreeGrafter"/>
</dbReference>
<reference evidence="7 8" key="1">
    <citation type="submission" date="2013-12" db="EMBL/GenBank/DDBJ databases">
        <title>Draft genome of the parsitic nematode Ancylostoma duodenale.</title>
        <authorList>
            <person name="Mitreva M."/>
        </authorList>
    </citation>
    <scope>NUCLEOTIDE SEQUENCE [LARGE SCALE GENOMIC DNA]</scope>
    <source>
        <strain evidence="7 8">Zhejiang</strain>
    </source>
</reference>
<dbReference type="OrthoDB" id="2377365at2759"/>
<keyword evidence="1" id="KW-0597">Phosphoprotein</keyword>
<gene>
    <name evidence="7" type="ORF">ANCDUO_04770</name>
</gene>
<keyword evidence="4" id="KW-0804">Transcription</keyword>
<evidence type="ECO:0000313" key="8">
    <source>
        <dbReference type="Proteomes" id="UP000054047"/>
    </source>
</evidence>
<keyword evidence="2" id="KW-0805">Transcription regulation</keyword>
<keyword evidence="5" id="KW-0539">Nucleus</keyword>
<evidence type="ECO:0000313" key="7">
    <source>
        <dbReference type="EMBL" id="KIH64911.1"/>
    </source>
</evidence>
<evidence type="ECO:0000256" key="2">
    <source>
        <dbReference type="ARBA" id="ARBA00023015"/>
    </source>
</evidence>